<dbReference type="AlphaFoldDB" id="A0A4Y2HS78"/>
<gene>
    <name evidence="2" type="ORF">AVEN_6031_1</name>
</gene>
<evidence type="ECO:0000313" key="2">
    <source>
        <dbReference type="EMBL" id="GBM68140.1"/>
    </source>
</evidence>
<reference evidence="2 3" key="1">
    <citation type="journal article" date="2019" name="Sci. Rep.">
        <title>Orb-weaving spider Araneus ventricosus genome elucidates the spidroin gene catalogue.</title>
        <authorList>
            <person name="Kono N."/>
            <person name="Nakamura H."/>
            <person name="Ohtoshi R."/>
            <person name="Moran D.A.P."/>
            <person name="Shinohara A."/>
            <person name="Yoshida Y."/>
            <person name="Fujiwara M."/>
            <person name="Mori M."/>
            <person name="Tomita M."/>
            <person name="Arakawa K."/>
        </authorList>
    </citation>
    <scope>NUCLEOTIDE SEQUENCE [LARGE SCALE GENOMIC DNA]</scope>
</reference>
<keyword evidence="3" id="KW-1185">Reference proteome</keyword>
<protein>
    <submittedName>
        <fullName evidence="2">Uncharacterized protein</fullName>
    </submittedName>
</protein>
<feature type="region of interest" description="Disordered" evidence="1">
    <location>
        <begin position="39"/>
        <end position="66"/>
    </location>
</feature>
<organism evidence="2 3">
    <name type="scientific">Araneus ventricosus</name>
    <name type="common">Orbweaver spider</name>
    <name type="synonym">Epeira ventricosa</name>
    <dbReference type="NCBI Taxonomy" id="182803"/>
    <lineage>
        <taxon>Eukaryota</taxon>
        <taxon>Metazoa</taxon>
        <taxon>Ecdysozoa</taxon>
        <taxon>Arthropoda</taxon>
        <taxon>Chelicerata</taxon>
        <taxon>Arachnida</taxon>
        <taxon>Araneae</taxon>
        <taxon>Araneomorphae</taxon>
        <taxon>Entelegynae</taxon>
        <taxon>Araneoidea</taxon>
        <taxon>Araneidae</taxon>
        <taxon>Araneus</taxon>
    </lineage>
</organism>
<proteinExistence type="predicted"/>
<accession>A0A4Y2HS78</accession>
<comment type="caution">
    <text evidence="2">The sequence shown here is derived from an EMBL/GenBank/DDBJ whole genome shotgun (WGS) entry which is preliminary data.</text>
</comment>
<evidence type="ECO:0000256" key="1">
    <source>
        <dbReference type="SAM" id="MobiDB-lite"/>
    </source>
</evidence>
<name>A0A4Y2HS78_ARAVE</name>
<dbReference type="EMBL" id="BGPR01002123">
    <property type="protein sequence ID" value="GBM68140.1"/>
    <property type="molecule type" value="Genomic_DNA"/>
</dbReference>
<dbReference type="Proteomes" id="UP000499080">
    <property type="component" value="Unassembled WGS sequence"/>
</dbReference>
<sequence>MWRAVAVFRTSVRDARLVPQNLAGASKSVRRTSQFETYDKSTLGRSRNGARVPDLPDRGARPAVRGGPCPLNRLGCRNGIRHGGMGRRSVRGTSVMKLVSNFLQIIIYQLQLNTPYKNFPRRDTKFPPVPPLEKGPQNNLAPVASYCQNPPLVARKVEKGGAGASSSSDQGSKLRGPPQIDTHVASERGVNIIKLNSCVL</sequence>
<feature type="region of interest" description="Disordered" evidence="1">
    <location>
        <begin position="158"/>
        <end position="181"/>
    </location>
</feature>
<evidence type="ECO:0000313" key="3">
    <source>
        <dbReference type="Proteomes" id="UP000499080"/>
    </source>
</evidence>